<keyword evidence="2" id="KW-1185">Reference proteome</keyword>
<proteinExistence type="predicted"/>
<evidence type="ECO:0000313" key="1">
    <source>
        <dbReference type="EMBL" id="KAI4458110.1"/>
    </source>
</evidence>
<dbReference type="EMBL" id="CM043021">
    <property type="protein sequence ID" value="KAI4458110.1"/>
    <property type="molecule type" value="Genomic_DNA"/>
</dbReference>
<evidence type="ECO:0000313" key="2">
    <source>
        <dbReference type="Proteomes" id="UP001056778"/>
    </source>
</evidence>
<sequence>MWRGCAAASRQALHLAGLPSLCYIVIRTTSPQIMQRMVLAVALIYLSCIHLHRQIYDYASYTLDISGPLMIITQKVTSLAFCIHDGIARAETELSKSQKIYAVNKIPSALEYFSYALQFPSLMAGPALFYKDYIDFIDGKNLLPAPQPSGSSKDSATRIVVHEPSPTGAVFRKVTMAMIYVAIFVKFLPVFPITRVKESDFVENTSLLYKFWYLNGATMLMRFKYYFAWLFADAICNNSGMGFNGYDTNGKPQWDKFTNVFVLKFEVSLFTIF</sequence>
<comment type="caution">
    <text evidence="1">The sequence shown here is derived from an EMBL/GenBank/DDBJ whole genome shotgun (WGS) entry which is preliminary data.</text>
</comment>
<protein>
    <submittedName>
        <fullName evidence="1">Porcupine</fullName>
    </submittedName>
</protein>
<accession>A0ACB9SSB5</accession>
<dbReference type="Proteomes" id="UP001056778">
    <property type="component" value="Chromosome 7"/>
</dbReference>
<gene>
    <name evidence="1" type="ORF">MML48_7g00015250</name>
</gene>
<name>A0ACB9SSB5_HOLOL</name>
<reference evidence="1" key="1">
    <citation type="submission" date="2022-04" db="EMBL/GenBank/DDBJ databases">
        <title>Chromosome-scale genome assembly of Holotrichia oblita Faldermann.</title>
        <authorList>
            <person name="Rongchong L."/>
        </authorList>
    </citation>
    <scope>NUCLEOTIDE SEQUENCE</scope>
    <source>
        <strain evidence="1">81SQS9</strain>
    </source>
</reference>
<organism evidence="1 2">
    <name type="scientific">Holotrichia oblita</name>
    <name type="common">Chafer beetle</name>
    <dbReference type="NCBI Taxonomy" id="644536"/>
    <lineage>
        <taxon>Eukaryota</taxon>
        <taxon>Metazoa</taxon>
        <taxon>Ecdysozoa</taxon>
        <taxon>Arthropoda</taxon>
        <taxon>Hexapoda</taxon>
        <taxon>Insecta</taxon>
        <taxon>Pterygota</taxon>
        <taxon>Neoptera</taxon>
        <taxon>Endopterygota</taxon>
        <taxon>Coleoptera</taxon>
        <taxon>Polyphaga</taxon>
        <taxon>Scarabaeiformia</taxon>
        <taxon>Scarabaeidae</taxon>
        <taxon>Melolonthinae</taxon>
        <taxon>Holotrichia</taxon>
    </lineage>
</organism>